<dbReference type="InterPro" id="IPR018866">
    <property type="entry name" value="Znf-4CXXC_R1"/>
</dbReference>
<dbReference type="PANTHER" id="PTHR12549">
    <property type="entry name" value="JMJC DOMAIN-CONTAINING HISTONE DEMETHYLATION PROTEIN"/>
    <property type="match status" value="1"/>
</dbReference>
<dbReference type="STRING" id="1590841.A0A2R6RQQ7"/>
<dbReference type="InterPro" id="IPR001841">
    <property type="entry name" value="Znf_RING"/>
</dbReference>
<dbReference type="GO" id="GO:0008168">
    <property type="term" value="F:methyltransferase activity"/>
    <property type="evidence" value="ECO:0007669"/>
    <property type="project" value="UniProtKB-KW"/>
</dbReference>
<evidence type="ECO:0000313" key="11">
    <source>
        <dbReference type="Proteomes" id="UP000241394"/>
    </source>
</evidence>
<dbReference type="GO" id="GO:0031490">
    <property type="term" value="F:chromatin DNA binding"/>
    <property type="evidence" value="ECO:0007669"/>
    <property type="project" value="TreeGrafter"/>
</dbReference>
<dbReference type="OMA" id="AFDMAND"/>
<evidence type="ECO:0000256" key="5">
    <source>
        <dbReference type="ARBA" id="ARBA00023163"/>
    </source>
</evidence>
<dbReference type="AlphaFoldDB" id="A0A2R6RQQ7"/>
<dbReference type="InParanoid" id="A0A2R6RQQ7"/>
<dbReference type="GO" id="GO:0000118">
    <property type="term" value="C:histone deacetylase complex"/>
    <property type="evidence" value="ECO:0007669"/>
    <property type="project" value="TreeGrafter"/>
</dbReference>
<dbReference type="Pfam" id="PF02373">
    <property type="entry name" value="JmjC"/>
    <property type="match status" value="1"/>
</dbReference>
<comment type="caution">
    <text evidence="10">The sequence shown here is derived from an EMBL/GenBank/DDBJ whole genome shotgun (WGS) entry which is preliminary data.</text>
</comment>
<dbReference type="PROSITE" id="PS51184">
    <property type="entry name" value="JMJC"/>
    <property type="match status" value="1"/>
</dbReference>
<evidence type="ECO:0000313" key="10">
    <source>
        <dbReference type="EMBL" id="PSS32329.1"/>
    </source>
</evidence>
<dbReference type="OrthoDB" id="1667110at2759"/>
<sequence>MCHQCLRNDKKDVVCCLNCKRKRYCHECLAKWYPERTKEEIENACPFCHGNCNCRTCLQADVVVKARRNKEDENIRLQRSLYLLHKTLPLLRHIQEEQNSELNVEAGICGVQLTEEDIEKAILDEDDRVFCDNCSTSIVNFHRSCPNPDCSYDLCLSCCRELRKGFQPGGNEAESSIHHLLDRSRGHGMDTKCDMSCDFPDWRANMDGSVPCPPKERGGCGAGILALRRIFEANWLDNLTTSAEDLTINYRSPGIEFSRGCSLCSSIRSAGGDGNDSGVRQASSRVNSHDNFLYCPNAVHLGDSDFEHFQMHWMRGEPVIVRNVLARTSGLSWEPMVMWRAFRSARKKLKEESFCVKAIDCLDWCEVEINIHQFFRGYLEGRRHRTGWPEMLKLKDWPTTNKFEECLPRHGAEFIGMLPFNDYTHPLNGPLNLATKLPDGALKPDLGPKTYIAYGTSEELGRGDSVTKLHCDISDAKHWKEFRHLNNRPVNSVGILAYVEPWTFEQYLGEAVFIPAGCPHQVRNRQSCIKVALDFVSPDNVQECIRLTEEFRLLPKSHRSKEDKLEVKKLALYAASLAVSEAQSLMLKLE</sequence>
<keyword evidence="11" id="KW-1185">Reference proteome</keyword>
<keyword evidence="7" id="KW-0862">Zinc</keyword>
<keyword evidence="6" id="KW-0539">Nucleus</keyword>
<dbReference type="GO" id="GO:0003712">
    <property type="term" value="F:transcription coregulator activity"/>
    <property type="evidence" value="ECO:0007669"/>
    <property type="project" value="TreeGrafter"/>
</dbReference>
<comment type="similarity">
    <text evidence="2">Belongs to the JARID1 histone demethylase family.</text>
</comment>
<evidence type="ECO:0000259" key="9">
    <source>
        <dbReference type="PROSITE" id="PS51184"/>
    </source>
</evidence>
<evidence type="ECO:0000256" key="6">
    <source>
        <dbReference type="ARBA" id="ARBA00023242"/>
    </source>
</evidence>
<evidence type="ECO:0000256" key="3">
    <source>
        <dbReference type="ARBA" id="ARBA00022723"/>
    </source>
</evidence>
<keyword evidence="4" id="KW-0805">Transcription regulation</keyword>
<evidence type="ECO:0000256" key="1">
    <source>
        <dbReference type="ARBA" id="ARBA00004123"/>
    </source>
</evidence>
<reference evidence="10 11" key="1">
    <citation type="submission" date="2017-07" db="EMBL/GenBank/DDBJ databases">
        <title>An improved, manually edited Actinidia chinensis var. chinensis (kiwifruit) genome highlights the challenges associated with draft genomes and gene prediction in plants.</title>
        <authorList>
            <person name="Pilkington S."/>
            <person name="Crowhurst R."/>
            <person name="Hilario E."/>
            <person name="Nardozza S."/>
            <person name="Fraser L."/>
            <person name="Peng Y."/>
            <person name="Gunaseelan K."/>
            <person name="Simpson R."/>
            <person name="Tahir J."/>
            <person name="Deroles S."/>
            <person name="Templeton K."/>
            <person name="Luo Z."/>
            <person name="Davy M."/>
            <person name="Cheng C."/>
            <person name="Mcneilage M."/>
            <person name="Scaglione D."/>
            <person name="Liu Y."/>
            <person name="Zhang Q."/>
            <person name="Datson P."/>
            <person name="De Silva N."/>
            <person name="Gardiner S."/>
            <person name="Bassett H."/>
            <person name="Chagne D."/>
            <person name="Mccallum J."/>
            <person name="Dzierzon H."/>
            <person name="Deng C."/>
            <person name="Wang Y.-Y."/>
            <person name="Barron N."/>
            <person name="Manako K."/>
            <person name="Bowen J."/>
            <person name="Foster T."/>
            <person name="Erridge Z."/>
            <person name="Tiffin H."/>
            <person name="Waite C."/>
            <person name="Davies K."/>
            <person name="Grierson E."/>
            <person name="Laing W."/>
            <person name="Kirk R."/>
            <person name="Chen X."/>
            <person name="Wood M."/>
            <person name="Montefiori M."/>
            <person name="Brummell D."/>
            <person name="Schwinn K."/>
            <person name="Catanach A."/>
            <person name="Fullerton C."/>
            <person name="Li D."/>
            <person name="Meiyalaghan S."/>
            <person name="Nieuwenhuizen N."/>
            <person name="Read N."/>
            <person name="Prakash R."/>
            <person name="Hunter D."/>
            <person name="Zhang H."/>
            <person name="Mckenzie M."/>
            <person name="Knabel M."/>
            <person name="Harris A."/>
            <person name="Allan A."/>
            <person name="Chen A."/>
            <person name="Janssen B."/>
            <person name="Plunkett B."/>
            <person name="Dwamena C."/>
            <person name="Voogd C."/>
            <person name="Leif D."/>
            <person name="Lafferty D."/>
            <person name="Souleyre E."/>
            <person name="Varkonyi-Gasic E."/>
            <person name="Gambi F."/>
            <person name="Hanley J."/>
            <person name="Yao J.-L."/>
            <person name="Cheung J."/>
            <person name="David K."/>
            <person name="Warren B."/>
            <person name="Marsh K."/>
            <person name="Snowden K."/>
            <person name="Lin-Wang K."/>
            <person name="Brian L."/>
            <person name="Martinez-Sanchez M."/>
            <person name="Wang M."/>
            <person name="Ileperuma N."/>
            <person name="Macnee N."/>
            <person name="Campin R."/>
            <person name="Mcatee P."/>
            <person name="Drummond R."/>
            <person name="Espley R."/>
            <person name="Ireland H."/>
            <person name="Wu R."/>
            <person name="Atkinson R."/>
            <person name="Karunairetnam S."/>
            <person name="Bulley S."/>
            <person name="Chunkath S."/>
            <person name="Hanley Z."/>
            <person name="Storey R."/>
            <person name="Thrimawithana A."/>
            <person name="Thomson S."/>
            <person name="David C."/>
            <person name="Testolin R."/>
        </authorList>
    </citation>
    <scope>NUCLEOTIDE SEQUENCE [LARGE SCALE GENOMIC DNA]</scope>
    <source>
        <strain evidence="11">cv. Red5</strain>
        <tissue evidence="10">Young leaf</tissue>
    </source>
</reference>
<keyword evidence="10" id="KW-0489">Methyltransferase</keyword>
<keyword evidence="3" id="KW-0479">Metal-binding</keyword>
<dbReference type="SUPFAM" id="SSF51197">
    <property type="entry name" value="Clavaminate synthase-like"/>
    <property type="match status" value="1"/>
</dbReference>
<gene>
    <name evidence="10" type="ORF">CEY00_Acc02628</name>
</gene>
<dbReference type="Gene3D" id="2.60.120.650">
    <property type="entry name" value="Cupin"/>
    <property type="match status" value="2"/>
</dbReference>
<name>A0A2R6RQQ7_ACTCC</name>
<dbReference type="GO" id="GO:0032259">
    <property type="term" value="P:methylation"/>
    <property type="evidence" value="ECO:0007669"/>
    <property type="project" value="UniProtKB-KW"/>
</dbReference>
<evidence type="ECO:0000256" key="2">
    <source>
        <dbReference type="ARBA" id="ARBA00006801"/>
    </source>
</evidence>
<keyword evidence="10" id="KW-0808">Transferase</keyword>
<feature type="domain" description="RING-type" evidence="8">
    <location>
        <begin position="2"/>
        <end position="49"/>
    </location>
</feature>
<feature type="domain" description="JmjC" evidence="9">
    <location>
        <begin position="284"/>
        <end position="552"/>
    </location>
</feature>
<evidence type="ECO:0000259" key="8">
    <source>
        <dbReference type="PROSITE" id="PS50089"/>
    </source>
</evidence>
<organism evidence="10 11">
    <name type="scientific">Actinidia chinensis var. chinensis</name>
    <name type="common">Chinese soft-hair kiwi</name>
    <dbReference type="NCBI Taxonomy" id="1590841"/>
    <lineage>
        <taxon>Eukaryota</taxon>
        <taxon>Viridiplantae</taxon>
        <taxon>Streptophyta</taxon>
        <taxon>Embryophyta</taxon>
        <taxon>Tracheophyta</taxon>
        <taxon>Spermatophyta</taxon>
        <taxon>Magnoliopsida</taxon>
        <taxon>eudicotyledons</taxon>
        <taxon>Gunneridae</taxon>
        <taxon>Pentapetalae</taxon>
        <taxon>asterids</taxon>
        <taxon>Ericales</taxon>
        <taxon>Actinidiaceae</taxon>
        <taxon>Actinidia</taxon>
    </lineage>
</organism>
<dbReference type="GO" id="GO:0006357">
    <property type="term" value="P:regulation of transcription by RNA polymerase II"/>
    <property type="evidence" value="ECO:0007669"/>
    <property type="project" value="TreeGrafter"/>
</dbReference>
<dbReference type="Pfam" id="PF10497">
    <property type="entry name" value="zf-4CXXC_R1"/>
    <property type="match status" value="1"/>
</dbReference>
<dbReference type="GO" id="GO:0032454">
    <property type="term" value="F:histone H3K9 demethylase activity"/>
    <property type="evidence" value="ECO:0007669"/>
    <property type="project" value="InterPro"/>
</dbReference>
<dbReference type="EMBL" id="NKQK01000003">
    <property type="protein sequence ID" value="PSS32329.1"/>
    <property type="molecule type" value="Genomic_DNA"/>
</dbReference>
<keyword evidence="7" id="KW-0863">Zinc-finger</keyword>
<dbReference type="SMART" id="SM00558">
    <property type="entry name" value="JmjC"/>
    <property type="match status" value="1"/>
</dbReference>
<protein>
    <submittedName>
        <fullName evidence="10">Lysine-specific demethylase</fullName>
    </submittedName>
</protein>
<evidence type="ECO:0000256" key="7">
    <source>
        <dbReference type="PROSITE-ProRule" id="PRU00175"/>
    </source>
</evidence>
<reference evidence="11" key="2">
    <citation type="journal article" date="2018" name="BMC Genomics">
        <title>A manually annotated Actinidia chinensis var. chinensis (kiwifruit) genome highlights the challenges associated with draft genomes and gene prediction in plants.</title>
        <authorList>
            <person name="Pilkington S.M."/>
            <person name="Crowhurst R."/>
            <person name="Hilario E."/>
            <person name="Nardozza S."/>
            <person name="Fraser L."/>
            <person name="Peng Y."/>
            <person name="Gunaseelan K."/>
            <person name="Simpson R."/>
            <person name="Tahir J."/>
            <person name="Deroles S.C."/>
            <person name="Templeton K."/>
            <person name="Luo Z."/>
            <person name="Davy M."/>
            <person name="Cheng C."/>
            <person name="McNeilage M."/>
            <person name="Scaglione D."/>
            <person name="Liu Y."/>
            <person name="Zhang Q."/>
            <person name="Datson P."/>
            <person name="De Silva N."/>
            <person name="Gardiner S.E."/>
            <person name="Bassett H."/>
            <person name="Chagne D."/>
            <person name="McCallum J."/>
            <person name="Dzierzon H."/>
            <person name="Deng C."/>
            <person name="Wang Y.Y."/>
            <person name="Barron L."/>
            <person name="Manako K."/>
            <person name="Bowen J."/>
            <person name="Foster T.M."/>
            <person name="Erridge Z.A."/>
            <person name="Tiffin H."/>
            <person name="Waite C.N."/>
            <person name="Davies K.M."/>
            <person name="Grierson E.P."/>
            <person name="Laing W.A."/>
            <person name="Kirk R."/>
            <person name="Chen X."/>
            <person name="Wood M."/>
            <person name="Montefiori M."/>
            <person name="Brummell D.A."/>
            <person name="Schwinn K.E."/>
            <person name="Catanach A."/>
            <person name="Fullerton C."/>
            <person name="Li D."/>
            <person name="Meiyalaghan S."/>
            <person name="Nieuwenhuizen N."/>
            <person name="Read N."/>
            <person name="Prakash R."/>
            <person name="Hunter D."/>
            <person name="Zhang H."/>
            <person name="McKenzie M."/>
            <person name="Knabel M."/>
            <person name="Harris A."/>
            <person name="Allan A.C."/>
            <person name="Gleave A."/>
            <person name="Chen A."/>
            <person name="Janssen B.J."/>
            <person name="Plunkett B."/>
            <person name="Ampomah-Dwamena C."/>
            <person name="Voogd C."/>
            <person name="Leif D."/>
            <person name="Lafferty D."/>
            <person name="Souleyre E.J.F."/>
            <person name="Varkonyi-Gasic E."/>
            <person name="Gambi F."/>
            <person name="Hanley J."/>
            <person name="Yao J.L."/>
            <person name="Cheung J."/>
            <person name="David K.M."/>
            <person name="Warren B."/>
            <person name="Marsh K."/>
            <person name="Snowden K.C."/>
            <person name="Lin-Wang K."/>
            <person name="Brian L."/>
            <person name="Martinez-Sanchez M."/>
            <person name="Wang M."/>
            <person name="Ileperuma N."/>
            <person name="Macnee N."/>
            <person name="Campin R."/>
            <person name="McAtee P."/>
            <person name="Drummond R.S.M."/>
            <person name="Espley R.V."/>
            <person name="Ireland H.S."/>
            <person name="Wu R."/>
            <person name="Atkinson R.G."/>
            <person name="Karunairetnam S."/>
            <person name="Bulley S."/>
            <person name="Chunkath S."/>
            <person name="Hanley Z."/>
            <person name="Storey R."/>
            <person name="Thrimawithana A.H."/>
            <person name="Thomson S."/>
            <person name="David C."/>
            <person name="Testolin R."/>
            <person name="Huang H."/>
            <person name="Hellens R.P."/>
            <person name="Schaffer R.J."/>
        </authorList>
    </citation>
    <scope>NUCLEOTIDE SEQUENCE [LARGE SCALE GENOMIC DNA]</scope>
    <source>
        <strain evidence="11">cv. Red5</strain>
    </source>
</reference>
<proteinExistence type="inferred from homology"/>
<dbReference type="InterPro" id="IPR003347">
    <property type="entry name" value="JmjC_dom"/>
</dbReference>
<dbReference type="GO" id="GO:0008270">
    <property type="term" value="F:zinc ion binding"/>
    <property type="evidence" value="ECO:0007669"/>
    <property type="project" value="UniProtKB-KW"/>
</dbReference>
<evidence type="ECO:0000256" key="4">
    <source>
        <dbReference type="ARBA" id="ARBA00023015"/>
    </source>
</evidence>
<dbReference type="Gramene" id="PSS32329">
    <property type="protein sequence ID" value="PSS32329"/>
    <property type="gene ID" value="CEY00_Acc02628"/>
</dbReference>
<comment type="subcellular location">
    <subcellularLocation>
        <location evidence="1">Nucleus</location>
    </subcellularLocation>
</comment>
<dbReference type="GO" id="GO:0000785">
    <property type="term" value="C:chromatin"/>
    <property type="evidence" value="ECO:0007669"/>
    <property type="project" value="TreeGrafter"/>
</dbReference>
<dbReference type="PROSITE" id="PS50089">
    <property type="entry name" value="ZF_RING_2"/>
    <property type="match status" value="1"/>
</dbReference>
<keyword evidence="5" id="KW-0804">Transcription</keyword>
<dbReference type="PANTHER" id="PTHR12549:SF38">
    <property type="entry name" value="JMJC DOMAIN-CONTAINING HISTONE DEMETHYLASE 2, ISOFORM A"/>
    <property type="match status" value="1"/>
</dbReference>
<dbReference type="Proteomes" id="UP000241394">
    <property type="component" value="Chromosome LG3"/>
</dbReference>
<accession>A0A2R6RQQ7</accession>
<dbReference type="InterPro" id="IPR045109">
    <property type="entry name" value="LSDs-like"/>
</dbReference>